<comment type="catalytic activity">
    <reaction evidence="5 6">
        <text>cytidine(34) in tRNA(Ile2) + L-lysine + ATP = lysidine(34) in tRNA(Ile2) + AMP + diphosphate + H(+)</text>
        <dbReference type="Rhea" id="RHEA:43744"/>
        <dbReference type="Rhea" id="RHEA-COMP:10625"/>
        <dbReference type="Rhea" id="RHEA-COMP:10670"/>
        <dbReference type="ChEBI" id="CHEBI:15378"/>
        <dbReference type="ChEBI" id="CHEBI:30616"/>
        <dbReference type="ChEBI" id="CHEBI:32551"/>
        <dbReference type="ChEBI" id="CHEBI:33019"/>
        <dbReference type="ChEBI" id="CHEBI:82748"/>
        <dbReference type="ChEBI" id="CHEBI:83665"/>
        <dbReference type="ChEBI" id="CHEBI:456215"/>
        <dbReference type="EC" id="6.3.4.19"/>
    </reaction>
</comment>
<keyword evidence="2 6" id="KW-0819">tRNA processing</keyword>
<comment type="domain">
    <text evidence="6">The N-terminal region contains the highly conserved SGGXDS motif, predicted to be a P-loop motif involved in ATP binding.</text>
</comment>
<dbReference type="Gene3D" id="3.40.50.620">
    <property type="entry name" value="HUPs"/>
    <property type="match status" value="1"/>
</dbReference>
<dbReference type="AlphaFoldDB" id="A0A369T5H4"/>
<evidence type="ECO:0000259" key="7">
    <source>
        <dbReference type="Pfam" id="PF01171"/>
    </source>
</evidence>
<dbReference type="InterPro" id="IPR014729">
    <property type="entry name" value="Rossmann-like_a/b/a_fold"/>
</dbReference>
<feature type="domain" description="tRNA(Ile)-lysidine/2-thiocytidine synthase N-terminal" evidence="7">
    <location>
        <begin position="37"/>
        <end position="215"/>
    </location>
</feature>
<keyword evidence="1 6" id="KW-0436">Ligase</keyword>
<dbReference type="GO" id="GO:0005737">
    <property type="term" value="C:cytoplasm"/>
    <property type="evidence" value="ECO:0007669"/>
    <property type="project" value="UniProtKB-SubCell"/>
</dbReference>
<reference evidence="8 9" key="1">
    <citation type="submission" date="2018-07" db="EMBL/GenBank/DDBJ databases">
        <title>Venubactetium sediminum gen. nov., sp. nov., isolated from a marine solar saltern.</title>
        <authorList>
            <person name="Wang S."/>
        </authorList>
    </citation>
    <scope>NUCLEOTIDE SEQUENCE [LARGE SCALE GENOMIC DNA]</scope>
    <source>
        <strain evidence="8 9">WD2A32</strain>
    </source>
</reference>
<dbReference type="NCBIfam" id="TIGR02432">
    <property type="entry name" value="lysidine_TilS_N"/>
    <property type="match status" value="1"/>
</dbReference>
<dbReference type="EMBL" id="QPMH01000039">
    <property type="protein sequence ID" value="RDD60162.1"/>
    <property type="molecule type" value="Genomic_DNA"/>
</dbReference>
<evidence type="ECO:0000313" key="8">
    <source>
        <dbReference type="EMBL" id="RDD60162.1"/>
    </source>
</evidence>
<gene>
    <name evidence="6 8" type="primary">tilS</name>
    <name evidence="8" type="ORF">DRB17_19495</name>
</gene>
<evidence type="ECO:0000256" key="1">
    <source>
        <dbReference type="ARBA" id="ARBA00022598"/>
    </source>
</evidence>
<evidence type="ECO:0000313" key="9">
    <source>
        <dbReference type="Proteomes" id="UP000253941"/>
    </source>
</evidence>
<organism evidence="8 9">
    <name type="scientific">Ferruginivarius sediminum</name>
    <dbReference type="NCBI Taxonomy" id="2661937"/>
    <lineage>
        <taxon>Bacteria</taxon>
        <taxon>Pseudomonadati</taxon>
        <taxon>Pseudomonadota</taxon>
        <taxon>Alphaproteobacteria</taxon>
        <taxon>Rhodospirillales</taxon>
        <taxon>Rhodospirillaceae</taxon>
        <taxon>Ferruginivarius</taxon>
    </lineage>
</organism>
<dbReference type="EC" id="6.3.4.19" evidence="6"/>
<dbReference type="GO" id="GO:0032267">
    <property type="term" value="F:tRNA(Ile)-lysidine synthase activity"/>
    <property type="evidence" value="ECO:0007669"/>
    <property type="project" value="UniProtKB-EC"/>
</dbReference>
<comment type="subcellular location">
    <subcellularLocation>
        <location evidence="6">Cytoplasm</location>
    </subcellularLocation>
</comment>
<dbReference type="InterPro" id="IPR011063">
    <property type="entry name" value="TilS/TtcA_N"/>
</dbReference>
<dbReference type="GO" id="GO:0005524">
    <property type="term" value="F:ATP binding"/>
    <property type="evidence" value="ECO:0007669"/>
    <property type="project" value="UniProtKB-UniRule"/>
</dbReference>
<evidence type="ECO:0000256" key="5">
    <source>
        <dbReference type="ARBA" id="ARBA00048539"/>
    </source>
</evidence>
<keyword evidence="6" id="KW-0963">Cytoplasm</keyword>
<sequence>MMVAPAVAPEAAAEPIDARAFAAMMRAFEPFEPAPRIAVAVSGGPDSLALTLLLDEWVRPRGGSVLALTVDHGLRPEAAAEAAWTGEVLAARGIEHAILRWQGPKPGNVRQQHAREERYLRLRERCAEDGILHLAIAHHREDRAETVLLRIGAGSQLDGVAGIAHEREMPELRLIRPLLDEPKARLLATLRARGLSWVDDPSNLNPDYARVRIRRALPLLSRQGLDVESINEFAGGIGRARQIIEAAQDALLARAVWLHPAGFATLDPVAFAGSPEPVSFGALSRVLLAVGGLVYPPRTARLERLHAALSEGLERGRTLGGCRIVPRKARWLVVHEAERVLSETLEPGANLVHDGRFELTLHVDAPRGLSLGSLGRDGWAELTASAPALKACPIPPPARPALAAIRDDDGVREVPSLGWMRPGVASAVASWTFAPRRALTGAGFTVALRQRHIISKGV</sequence>
<evidence type="ECO:0000256" key="3">
    <source>
        <dbReference type="ARBA" id="ARBA00022741"/>
    </source>
</evidence>
<proteinExistence type="inferred from homology"/>
<dbReference type="CDD" id="cd01992">
    <property type="entry name" value="TilS_N"/>
    <property type="match status" value="1"/>
</dbReference>
<comment type="caution">
    <text evidence="8">The sequence shown here is derived from an EMBL/GenBank/DDBJ whole genome shotgun (WGS) entry which is preliminary data.</text>
</comment>
<dbReference type="SUPFAM" id="SSF52402">
    <property type="entry name" value="Adenine nucleotide alpha hydrolases-like"/>
    <property type="match status" value="1"/>
</dbReference>
<comment type="similarity">
    <text evidence="6">Belongs to the tRNA(Ile)-lysidine synthase family.</text>
</comment>
<dbReference type="GO" id="GO:0006400">
    <property type="term" value="P:tRNA modification"/>
    <property type="evidence" value="ECO:0007669"/>
    <property type="project" value="UniProtKB-UniRule"/>
</dbReference>
<feature type="binding site" evidence="6">
    <location>
        <begin position="42"/>
        <end position="47"/>
    </location>
    <ligand>
        <name>ATP</name>
        <dbReference type="ChEBI" id="CHEBI:30616"/>
    </ligand>
</feature>
<keyword evidence="9" id="KW-1185">Reference proteome</keyword>
<name>A0A369T5H4_9PROT</name>
<dbReference type="Pfam" id="PF01171">
    <property type="entry name" value="ATP_bind_3"/>
    <property type="match status" value="1"/>
</dbReference>
<evidence type="ECO:0000256" key="6">
    <source>
        <dbReference type="HAMAP-Rule" id="MF_01161"/>
    </source>
</evidence>
<accession>A0A369T5H4</accession>
<dbReference type="PANTHER" id="PTHR43033">
    <property type="entry name" value="TRNA(ILE)-LYSIDINE SYNTHASE-RELATED"/>
    <property type="match status" value="1"/>
</dbReference>
<evidence type="ECO:0000256" key="2">
    <source>
        <dbReference type="ARBA" id="ARBA00022694"/>
    </source>
</evidence>
<dbReference type="PANTHER" id="PTHR43033:SF5">
    <property type="entry name" value="TRNA(ILE)-LYSIDINE SYNTHETASE"/>
    <property type="match status" value="1"/>
</dbReference>
<comment type="function">
    <text evidence="6">Ligates lysine onto the cytidine present at position 34 of the AUA codon-specific tRNA(Ile) that contains the anticodon CAU, in an ATP-dependent manner. Cytidine is converted to lysidine, thus changing the amino acid specificity of the tRNA from methionine to isoleucine.</text>
</comment>
<dbReference type="InterPro" id="IPR012094">
    <property type="entry name" value="tRNA_Ile_lys_synt"/>
</dbReference>
<keyword evidence="3 6" id="KW-0547">Nucleotide-binding</keyword>
<dbReference type="InterPro" id="IPR012795">
    <property type="entry name" value="tRNA_Ile_lys_synt_N"/>
</dbReference>
<dbReference type="HAMAP" id="MF_01161">
    <property type="entry name" value="tRNA_Ile_lys_synt"/>
    <property type="match status" value="1"/>
</dbReference>
<dbReference type="Proteomes" id="UP000253941">
    <property type="component" value="Unassembled WGS sequence"/>
</dbReference>
<protein>
    <recommendedName>
        <fullName evidence="6">tRNA(Ile)-lysidine synthase</fullName>
        <ecNumber evidence="6">6.3.4.19</ecNumber>
    </recommendedName>
    <alternativeName>
        <fullName evidence="6">tRNA(Ile)-2-lysyl-cytidine synthase</fullName>
    </alternativeName>
    <alternativeName>
        <fullName evidence="6">tRNA(Ile)-lysidine synthetase</fullName>
    </alternativeName>
</protein>
<keyword evidence="4 6" id="KW-0067">ATP-binding</keyword>
<evidence type="ECO:0000256" key="4">
    <source>
        <dbReference type="ARBA" id="ARBA00022840"/>
    </source>
</evidence>